<dbReference type="InterPro" id="IPR003593">
    <property type="entry name" value="AAA+_ATPase"/>
</dbReference>
<sequence length="237" mass="26309">MKVEQPVTDKPKKYVIELKNLRFRWPGKQGWQLALDSLQLEAGQHLFIRGASGSGKTTLLNLLSGITTPNEGELWLQQTAMHQLSAAKRDTLRAQQIGVVFQQLNLIPYLSVLDNVLLVAGFANQSAAELTERAIMLLQHLGLNDELHHKKATELSVGQQQRVAIARALLLRPALLIADEPTSALDADNRDAFMKLMLAEANESGTTVIFVSHDQALQGYFSWHLPMDQLEQGVQPC</sequence>
<evidence type="ECO:0000256" key="1">
    <source>
        <dbReference type="ARBA" id="ARBA00022741"/>
    </source>
</evidence>
<dbReference type="SMART" id="SM00382">
    <property type="entry name" value="AAA"/>
    <property type="match status" value="1"/>
</dbReference>
<proteinExistence type="predicted"/>
<dbReference type="InterPro" id="IPR003439">
    <property type="entry name" value="ABC_transporter-like_ATP-bd"/>
</dbReference>
<comment type="caution">
    <text evidence="4">The sequence shown here is derived from an EMBL/GenBank/DDBJ whole genome shotgun (WGS) entry which is preliminary data.</text>
</comment>
<keyword evidence="2 4" id="KW-0067">ATP-binding</keyword>
<dbReference type="Gene3D" id="3.40.50.300">
    <property type="entry name" value="P-loop containing nucleotide triphosphate hydrolases"/>
    <property type="match status" value="1"/>
</dbReference>
<name>A0ABU7J8E4_9GAMM</name>
<dbReference type="Pfam" id="PF00005">
    <property type="entry name" value="ABC_tran"/>
    <property type="match status" value="1"/>
</dbReference>
<gene>
    <name evidence="4" type="ORF">QWY20_14300</name>
</gene>
<dbReference type="PANTHER" id="PTHR24220:SF611">
    <property type="entry name" value="ATP-BINDING COMPONENT OF ABC TRANSPORTER-RELATED"/>
    <property type="match status" value="1"/>
</dbReference>
<dbReference type="GO" id="GO:0005524">
    <property type="term" value="F:ATP binding"/>
    <property type="evidence" value="ECO:0007669"/>
    <property type="project" value="UniProtKB-KW"/>
</dbReference>
<reference evidence="4 5" key="1">
    <citation type="submission" date="2023-07" db="EMBL/GenBank/DDBJ databases">
        <title>Alkalimonas sp., MEB108 novel, alkaliphilic bacterium isolated from Lonar Lake, India.</title>
        <authorList>
            <person name="Joshi A."/>
            <person name="Thite S."/>
        </authorList>
    </citation>
    <scope>NUCLEOTIDE SEQUENCE [LARGE SCALE GENOMIC DNA]</scope>
    <source>
        <strain evidence="4 5">MEB108</strain>
    </source>
</reference>
<keyword evidence="1" id="KW-0547">Nucleotide-binding</keyword>
<keyword evidence="5" id="KW-1185">Reference proteome</keyword>
<evidence type="ECO:0000256" key="2">
    <source>
        <dbReference type="ARBA" id="ARBA00022840"/>
    </source>
</evidence>
<dbReference type="InterPro" id="IPR017871">
    <property type="entry name" value="ABC_transporter-like_CS"/>
</dbReference>
<organism evidence="4 5">
    <name type="scientific">Alkalimonas cellulosilytica</name>
    <dbReference type="NCBI Taxonomy" id="3058395"/>
    <lineage>
        <taxon>Bacteria</taxon>
        <taxon>Pseudomonadati</taxon>
        <taxon>Pseudomonadota</taxon>
        <taxon>Gammaproteobacteria</taxon>
        <taxon>Alkalimonas</taxon>
    </lineage>
</organism>
<dbReference type="PROSITE" id="PS00211">
    <property type="entry name" value="ABC_TRANSPORTER_1"/>
    <property type="match status" value="1"/>
</dbReference>
<dbReference type="InterPro" id="IPR015854">
    <property type="entry name" value="ABC_transpr_LolD-like"/>
</dbReference>
<dbReference type="EMBL" id="JAUHLI010000014">
    <property type="protein sequence ID" value="MEE2002627.1"/>
    <property type="molecule type" value="Genomic_DNA"/>
</dbReference>
<accession>A0ABU7J8E4</accession>
<dbReference type="PANTHER" id="PTHR24220">
    <property type="entry name" value="IMPORT ATP-BINDING PROTEIN"/>
    <property type="match status" value="1"/>
</dbReference>
<protein>
    <submittedName>
        <fullName evidence="4">ATP-binding cassette domain-containing protein</fullName>
    </submittedName>
</protein>
<feature type="domain" description="ABC transporter" evidence="3">
    <location>
        <begin position="16"/>
        <end position="237"/>
    </location>
</feature>
<dbReference type="SUPFAM" id="SSF52540">
    <property type="entry name" value="P-loop containing nucleoside triphosphate hydrolases"/>
    <property type="match status" value="1"/>
</dbReference>
<evidence type="ECO:0000313" key="5">
    <source>
        <dbReference type="Proteomes" id="UP001336314"/>
    </source>
</evidence>
<dbReference type="PROSITE" id="PS50893">
    <property type="entry name" value="ABC_TRANSPORTER_2"/>
    <property type="match status" value="1"/>
</dbReference>
<dbReference type="RefSeq" id="WP_330129685.1">
    <property type="nucleotide sequence ID" value="NZ_JAUHLI010000014.1"/>
</dbReference>
<dbReference type="Proteomes" id="UP001336314">
    <property type="component" value="Unassembled WGS sequence"/>
</dbReference>
<evidence type="ECO:0000259" key="3">
    <source>
        <dbReference type="PROSITE" id="PS50893"/>
    </source>
</evidence>
<evidence type="ECO:0000313" key="4">
    <source>
        <dbReference type="EMBL" id="MEE2002627.1"/>
    </source>
</evidence>
<dbReference type="InterPro" id="IPR027417">
    <property type="entry name" value="P-loop_NTPase"/>
</dbReference>